<evidence type="ECO:0000256" key="2">
    <source>
        <dbReference type="ARBA" id="ARBA00023002"/>
    </source>
</evidence>
<dbReference type="AlphaFoldDB" id="A0A6I4SV00"/>
<sequence>MSILVGRVAVVTGASSGIGEACALGFVEKGAKVVLAARRAERLSGLVAKIEGMGGEALAVTTDVTDEAAVEKLFAEAVSRFGTVEVLVNNAGIAENTPVDETSLDHWNRVLTTNLTSAFLCSKRAWPIFKKGGHGRIVNVGSISAKVPRNECPSYTASKFGLSGLTHALALDGRDHNIAVSIFHPGIVATEIMPGSVKLPEDFAATPEEAAGIIVHMCDMPDHLNFYEALMVQNKLPFLGRG</sequence>
<dbReference type="EMBL" id="WTYM01000036">
    <property type="protein sequence ID" value="MXO59683.1"/>
    <property type="molecule type" value="Genomic_DNA"/>
</dbReference>
<gene>
    <name evidence="5" type="ORF">GRI89_09035</name>
</gene>
<dbReference type="Pfam" id="PF00106">
    <property type="entry name" value="adh_short"/>
    <property type="match status" value="1"/>
</dbReference>
<dbReference type="SUPFAM" id="SSF51735">
    <property type="entry name" value="NAD(P)-binding Rossmann-fold domains"/>
    <property type="match status" value="1"/>
</dbReference>
<evidence type="ECO:0000256" key="1">
    <source>
        <dbReference type="ARBA" id="ARBA00006484"/>
    </source>
</evidence>
<dbReference type="PRINTS" id="PR00080">
    <property type="entry name" value="SDRFAMILY"/>
</dbReference>
<keyword evidence="6" id="KW-1185">Reference proteome</keyword>
<evidence type="ECO:0000256" key="3">
    <source>
        <dbReference type="RuleBase" id="RU000363"/>
    </source>
</evidence>
<evidence type="ECO:0000313" key="6">
    <source>
        <dbReference type="Proteomes" id="UP000433652"/>
    </source>
</evidence>
<comment type="caution">
    <text evidence="5">The sequence shown here is derived from an EMBL/GenBank/DDBJ whole genome shotgun (WGS) entry which is preliminary data.</text>
</comment>
<dbReference type="PROSITE" id="PS00061">
    <property type="entry name" value="ADH_SHORT"/>
    <property type="match status" value="1"/>
</dbReference>
<name>A0A6I4SV00_9SPHN</name>
<dbReference type="PRINTS" id="PR00081">
    <property type="entry name" value="GDHRDH"/>
</dbReference>
<evidence type="ECO:0000259" key="4">
    <source>
        <dbReference type="SMART" id="SM00822"/>
    </source>
</evidence>
<dbReference type="RefSeq" id="WP_159794297.1">
    <property type="nucleotide sequence ID" value="NZ_WTYM01000036.1"/>
</dbReference>
<dbReference type="SMART" id="SM00822">
    <property type="entry name" value="PKS_KR"/>
    <property type="match status" value="1"/>
</dbReference>
<dbReference type="CDD" id="cd05233">
    <property type="entry name" value="SDR_c"/>
    <property type="match status" value="1"/>
</dbReference>
<feature type="domain" description="Ketoreductase" evidence="4">
    <location>
        <begin position="7"/>
        <end position="191"/>
    </location>
</feature>
<dbReference type="PANTHER" id="PTHR43669">
    <property type="entry name" value="5-KETO-D-GLUCONATE 5-REDUCTASE"/>
    <property type="match status" value="1"/>
</dbReference>
<keyword evidence="2" id="KW-0560">Oxidoreductase</keyword>
<dbReference type="InterPro" id="IPR036291">
    <property type="entry name" value="NAD(P)-bd_dom_sf"/>
</dbReference>
<reference evidence="5 6" key="1">
    <citation type="submission" date="2019-12" db="EMBL/GenBank/DDBJ databases">
        <title>Genomic-based taxomic classification of the family Erythrobacteraceae.</title>
        <authorList>
            <person name="Xu L."/>
        </authorList>
    </citation>
    <scope>NUCLEOTIDE SEQUENCE [LARGE SCALE GENOMIC DNA]</scope>
    <source>
        <strain evidence="5 6">MCCC 1K01500</strain>
    </source>
</reference>
<dbReference type="GO" id="GO:0016491">
    <property type="term" value="F:oxidoreductase activity"/>
    <property type="evidence" value="ECO:0007669"/>
    <property type="project" value="UniProtKB-KW"/>
</dbReference>
<dbReference type="OrthoDB" id="9810734at2"/>
<dbReference type="InterPro" id="IPR057326">
    <property type="entry name" value="KR_dom"/>
</dbReference>
<dbReference type="Proteomes" id="UP000433652">
    <property type="component" value="Unassembled WGS sequence"/>
</dbReference>
<protein>
    <submittedName>
        <fullName evidence="5">SDR family NAD(P)-dependent oxidoreductase</fullName>
    </submittedName>
</protein>
<organism evidence="5 6">
    <name type="scientific">Croceibacterium salegens</name>
    <dbReference type="NCBI Taxonomy" id="1737568"/>
    <lineage>
        <taxon>Bacteria</taxon>
        <taxon>Pseudomonadati</taxon>
        <taxon>Pseudomonadota</taxon>
        <taxon>Alphaproteobacteria</taxon>
        <taxon>Sphingomonadales</taxon>
        <taxon>Erythrobacteraceae</taxon>
        <taxon>Croceibacterium</taxon>
    </lineage>
</organism>
<dbReference type="InterPro" id="IPR020904">
    <property type="entry name" value="Sc_DH/Rdtase_CS"/>
</dbReference>
<dbReference type="Gene3D" id="3.40.50.720">
    <property type="entry name" value="NAD(P)-binding Rossmann-like Domain"/>
    <property type="match status" value="1"/>
</dbReference>
<evidence type="ECO:0000313" key="5">
    <source>
        <dbReference type="EMBL" id="MXO59683.1"/>
    </source>
</evidence>
<proteinExistence type="inferred from homology"/>
<dbReference type="InterPro" id="IPR002347">
    <property type="entry name" value="SDR_fam"/>
</dbReference>
<accession>A0A6I4SV00</accession>
<dbReference type="FunFam" id="3.40.50.720:FF:000084">
    <property type="entry name" value="Short-chain dehydrogenase reductase"/>
    <property type="match status" value="1"/>
</dbReference>
<dbReference type="PANTHER" id="PTHR43669:SF3">
    <property type="entry name" value="ALCOHOL DEHYDROGENASE, PUTATIVE (AFU_ORTHOLOGUE AFUA_3G03445)-RELATED"/>
    <property type="match status" value="1"/>
</dbReference>
<comment type="similarity">
    <text evidence="1 3">Belongs to the short-chain dehydrogenases/reductases (SDR) family.</text>
</comment>